<protein>
    <submittedName>
        <fullName evidence="1">Uncharacterized protein</fullName>
    </submittedName>
</protein>
<comment type="caution">
    <text evidence="1">The sequence shown here is derived from an EMBL/GenBank/DDBJ whole genome shotgun (WGS) entry which is preliminary data.</text>
</comment>
<sequence>MSADSLLDDIRAFEASASEPSADLLQAYKALRARHGGQEVLDRLQPHVRYLVAASRATCERHAGDVAALAASPWHLSLRRLHDLFGERGLVSRDFVRYLLDFARARPAVAWDPAWAAIQAARNARRSAANTEARVSRAADWAPADIVRAMELSGVTVTRAKRTKRVHAESSRPKRGRLAQASAPGAELPGGPVECKLDEPDEPSTLLDLAADDDGVDGGGAPDDVDSDTTFLLDDPRIYLPSPGPSAAPAGDAGQHSSRTISARLGGNVAGNKSTGIEDQSHAEVDDEDNTLEDVGHDEDDGVVNANEVHDIRHTLNQLRNSEKVGHTAIWLLLRRLMPSESHFIEVISEHISSWETWAAGRRYHTAPQNLGVFVPLFQPARTHWVLMYLDLGQKCTTLHDSLSGDFHHMEPAARALVKTIGGDWQAEGWQYRADPWTPQQKDSRTCGLRVVLACLHLATNVRQPADIDVGLWERIFRVAVGDGNALIFDSGDPPSAEPTSAIDAHAWSLERYRILDRMVRQAEHAVVVVSALAIKAATNSTASEDMHKALRTSISGRERALADLEQASNADECAEDAGTLDVLRATIAAKRDARGALMDREGKSKSRRAAMEGLWRAVDALREGVSRSRDVAERDVEARTDSLRRVEAALRQEAWVHAVVRAGFVSHPLVAAHHSLPQLLTVLVDFLPWPPPPPPPPPLPRPPHSMPSPCRTRQPWLAGWIILAFGPGDSGPAQQVVMDIRVDATEGAAFF</sequence>
<organism evidence="1 2">
    <name type="scientific">Neofusicoccum parvum</name>
    <dbReference type="NCBI Taxonomy" id="310453"/>
    <lineage>
        <taxon>Eukaryota</taxon>
        <taxon>Fungi</taxon>
        <taxon>Dikarya</taxon>
        <taxon>Ascomycota</taxon>
        <taxon>Pezizomycotina</taxon>
        <taxon>Dothideomycetes</taxon>
        <taxon>Dothideomycetes incertae sedis</taxon>
        <taxon>Botryosphaeriales</taxon>
        <taxon>Botryosphaeriaceae</taxon>
        <taxon>Neofusicoccum</taxon>
    </lineage>
</organism>
<gene>
    <name evidence="1" type="primary">g3728</name>
    <name evidence="1" type="ORF">NpPPO83_00003728</name>
</gene>
<evidence type="ECO:0000313" key="1">
    <source>
        <dbReference type="EMBL" id="GME34086.1"/>
    </source>
</evidence>
<proteinExistence type="predicted"/>
<evidence type="ECO:0000313" key="2">
    <source>
        <dbReference type="Proteomes" id="UP001165186"/>
    </source>
</evidence>
<dbReference type="Proteomes" id="UP001165186">
    <property type="component" value="Unassembled WGS sequence"/>
</dbReference>
<reference evidence="1" key="1">
    <citation type="submission" date="2024-09" db="EMBL/GenBank/DDBJ databases">
        <title>Draft Genome Sequences of Neofusicoccum parvum.</title>
        <authorList>
            <person name="Ashida A."/>
            <person name="Camagna M."/>
            <person name="Tanaka A."/>
            <person name="Takemoto D."/>
        </authorList>
    </citation>
    <scope>NUCLEOTIDE SEQUENCE</scope>
    <source>
        <strain evidence="1">PPO83</strain>
    </source>
</reference>
<name>A0ACB5SC06_9PEZI</name>
<dbReference type="EMBL" id="BSXG01000245">
    <property type="protein sequence ID" value="GME34086.1"/>
    <property type="molecule type" value="Genomic_DNA"/>
</dbReference>
<accession>A0ACB5SC06</accession>
<keyword evidence="2" id="KW-1185">Reference proteome</keyword>